<evidence type="ECO:0000313" key="4">
    <source>
        <dbReference type="Proteomes" id="UP000599109"/>
    </source>
</evidence>
<feature type="chain" id="PRO_5037635847" evidence="2">
    <location>
        <begin position="30"/>
        <end position="329"/>
    </location>
</feature>
<organism evidence="3 4">
    <name type="scientific">Ramlibacter monticola</name>
    <dbReference type="NCBI Taxonomy" id="1926872"/>
    <lineage>
        <taxon>Bacteria</taxon>
        <taxon>Pseudomonadati</taxon>
        <taxon>Pseudomonadota</taxon>
        <taxon>Betaproteobacteria</taxon>
        <taxon>Burkholderiales</taxon>
        <taxon>Comamonadaceae</taxon>
        <taxon>Ramlibacter</taxon>
    </lineage>
</organism>
<comment type="similarity">
    <text evidence="1">Belongs to the UPF0065 (bug) family.</text>
</comment>
<dbReference type="CDD" id="cd07012">
    <property type="entry name" value="PBP2_Bug_TTT"/>
    <property type="match status" value="1"/>
</dbReference>
<keyword evidence="4" id="KW-1185">Reference proteome</keyword>
<dbReference type="Pfam" id="PF03401">
    <property type="entry name" value="TctC"/>
    <property type="match status" value="1"/>
</dbReference>
<protein>
    <submittedName>
        <fullName evidence="3">Tripartite tricarboxylate transporter substrate binding protein</fullName>
    </submittedName>
</protein>
<dbReference type="EMBL" id="JAEQNE010000006">
    <property type="protein sequence ID" value="MBL0393810.1"/>
    <property type="molecule type" value="Genomic_DNA"/>
</dbReference>
<dbReference type="Gene3D" id="3.40.190.150">
    <property type="entry name" value="Bordetella uptake gene, domain 1"/>
    <property type="match status" value="1"/>
</dbReference>
<dbReference type="AlphaFoldDB" id="A0A937CUN3"/>
<dbReference type="InterPro" id="IPR042100">
    <property type="entry name" value="Bug_dom1"/>
</dbReference>
<dbReference type="Gene3D" id="3.40.190.10">
    <property type="entry name" value="Periplasmic binding protein-like II"/>
    <property type="match status" value="1"/>
</dbReference>
<dbReference type="PIRSF" id="PIRSF017082">
    <property type="entry name" value="YflP"/>
    <property type="match status" value="1"/>
</dbReference>
<dbReference type="RefSeq" id="WP_201676467.1">
    <property type="nucleotide sequence ID" value="NZ_JAEQNE010000006.1"/>
</dbReference>
<feature type="signal peptide" evidence="2">
    <location>
        <begin position="1"/>
        <end position="29"/>
    </location>
</feature>
<sequence>MQRIPSLLRRLLPTLLLAAAAAAPGLARAAYPEQPIKMVVAYAAGGGTDIIARVMAPYIGKYLGPGASIVVINRPGAGGGIGFAEVANAPPDGYTIGFINTPNVLTIPIERKAPFTWQSFDLLGNVIDDPGNFSVHADSPVKNLAELVAYAKANPGAVSYGTTGIGSDDHLAAMMFERAAGVKLTHVPFKGAAEVHNAIASKQIYMASMNIGEALQYQKGGTPLRHLGQMSASRTNLAPGVPTFSEQGYRIVMASLRGIAAPKGLPPAVREQLVNAVQKAAADPEFQAKAAGYFAPLRYLPPAKYEAELREAEMGFRQMWKEMPWGENK</sequence>
<name>A0A937CUN3_9BURK</name>
<evidence type="ECO:0000256" key="2">
    <source>
        <dbReference type="SAM" id="SignalP"/>
    </source>
</evidence>
<evidence type="ECO:0000313" key="3">
    <source>
        <dbReference type="EMBL" id="MBL0393810.1"/>
    </source>
</evidence>
<dbReference type="Proteomes" id="UP000599109">
    <property type="component" value="Unassembled WGS sequence"/>
</dbReference>
<dbReference type="InterPro" id="IPR005064">
    <property type="entry name" value="BUG"/>
</dbReference>
<reference evidence="3 4" key="1">
    <citation type="journal article" date="2017" name="Int. J. Syst. Evol. Microbiol.">
        <title>Ramlibacter monticola sp. nov., isolated from forest soil.</title>
        <authorList>
            <person name="Chaudhary D.K."/>
            <person name="Kim J."/>
        </authorList>
    </citation>
    <scope>NUCLEOTIDE SEQUENCE [LARGE SCALE GENOMIC DNA]</scope>
    <source>
        <strain evidence="3 4">KACC 19175</strain>
    </source>
</reference>
<evidence type="ECO:0000256" key="1">
    <source>
        <dbReference type="ARBA" id="ARBA00006987"/>
    </source>
</evidence>
<dbReference type="PANTHER" id="PTHR42928:SF5">
    <property type="entry name" value="BLR1237 PROTEIN"/>
    <property type="match status" value="1"/>
</dbReference>
<proteinExistence type="inferred from homology"/>
<dbReference type="PANTHER" id="PTHR42928">
    <property type="entry name" value="TRICARBOXYLATE-BINDING PROTEIN"/>
    <property type="match status" value="1"/>
</dbReference>
<accession>A0A937CUN3</accession>
<keyword evidence="2" id="KW-0732">Signal</keyword>
<dbReference type="SUPFAM" id="SSF53850">
    <property type="entry name" value="Periplasmic binding protein-like II"/>
    <property type="match status" value="1"/>
</dbReference>
<comment type="caution">
    <text evidence="3">The sequence shown here is derived from an EMBL/GenBank/DDBJ whole genome shotgun (WGS) entry which is preliminary data.</text>
</comment>
<gene>
    <name evidence="3" type="ORF">JJ685_21920</name>
</gene>